<proteinExistence type="predicted"/>
<dbReference type="EMBL" id="MZ955867">
    <property type="protein sequence ID" value="UEP18706.1"/>
    <property type="molecule type" value="Genomic_DNA"/>
</dbReference>
<keyword evidence="2" id="KW-1185">Reference proteome</keyword>
<evidence type="ECO:0000313" key="1">
    <source>
        <dbReference type="EMBL" id="UEP18706.1"/>
    </source>
</evidence>
<organism evidence="1 2">
    <name type="scientific">Pseudomonas phage vB_PaeP_TUMS_P121</name>
    <dbReference type="NCBI Taxonomy" id="2873372"/>
    <lineage>
        <taxon>Viruses</taxon>
        <taxon>Duplodnaviria</taxon>
        <taxon>Heunggongvirae</taxon>
        <taxon>Uroviricota</taxon>
        <taxon>Caudoviricetes</taxon>
        <taxon>Schitoviridae</taxon>
        <taxon>Migulavirinae</taxon>
        <taxon>Litunavirus</taxon>
        <taxon>Litunavirus P121</taxon>
    </lineage>
</organism>
<dbReference type="KEGG" id="vg:77935009"/>
<dbReference type="Proteomes" id="UP000828391">
    <property type="component" value="Segment"/>
</dbReference>
<sequence length="116" mass="13238">MAQLKIRANGQYTVVDMVSTEWSLSKKFTTFQIVGALRQGDSYLYIFDGLTEEVTRKGMTNVADGLMMSRLRSYVGPFNQLFVKYQGSWFVFSNDFTPVTDKLVPKEIIAQSLLFD</sequence>
<name>A0AAE8YHK9_9CAUD</name>
<accession>A0AAE8YHK9</accession>
<dbReference type="GeneID" id="77935009"/>
<reference evidence="1 2" key="1">
    <citation type="submission" date="2021-08" db="EMBL/GenBank/DDBJ databases">
        <title>Isolation, characterization and genome analysis of Pseudomonas phage vB_PaeP_TUMS_P121.</title>
        <authorList>
            <person name="Kamyab H."/>
            <person name="Torkashvand N."/>
            <person name="Shahverdi A.R."/>
            <person name="Khoshayand M.R."/>
            <person name="Sharifzadeh M."/>
            <person name="Sepehrizadeh Z."/>
        </authorList>
    </citation>
    <scope>NUCLEOTIDE SEQUENCE [LARGE SCALE GENOMIC DNA]</scope>
</reference>
<protein>
    <submittedName>
        <fullName evidence="1">Uncharacterized protein</fullName>
    </submittedName>
</protein>
<dbReference type="RefSeq" id="YP_010659046.1">
    <property type="nucleotide sequence ID" value="NC_070863.1"/>
</dbReference>
<evidence type="ECO:0000313" key="2">
    <source>
        <dbReference type="Proteomes" id="UP000828391"/>
    </source>
</evidence>